<dbReference type="InterPro" id="IPR007709">
    <property type="entry name" value="N-FG_amidohydro"/>
</dbReference>
<reference evidence="1 2" key="1">
    <citation type="submission" date="2023-10" db="EMBL/GenBank/DDBJ databases">
        <title>Complete genome sequence of a Sphingomonadaceae bacterium.</title>
        <authorList>
            <person name="Yan C."/>
        </authorList>
    </citation>
    <scope>NUCLEOTIDE SEQUENCE [LARGE SCALE GENOMIC DNA]</scope>
    <source>
        <strain evidence="1 2">SCSIO 66989</strain>
    </source>
</reference>
<dbReference type="SUPFAM" id="SSF53187">
    <property type="entry name" value="Zn-dependent exopeptidases"/>
    <property type="match status" value="1"/>
</dbReference>
<dbReference type="Proteomes" id="UP001302429">
    <property type="component" value="Chromosome"/>
</dbReference>
<evidence type="ECO:0000313" key="2">
    <source>
        <dbReference type="Proteomes" id="UP001302429"/>
    </source>
</evidence>
<name>A0AA97I016_9SPHN</name>
<proteinExistence type="predicted"/>
<dbReference type="AlphaFoldDB" id="A0AA97I016"/>
<keyword evidence="2" id="KW-1185">Reference proteome</keyword>
<dbReference type="Pfam" id="PF05013">
    <property type="entry name" value="FGase"/>
    <property type="match status" value="1"/>
</dbReference>
<dbReference type="RefSeq" id="WP_317080199.1">
    <property type="nucleotide sequence ID" value="NZ_CP136594.1"/>
</dbReference>
<organism evidence="1 2">
    <name type="scientific">Alterisphingorhabdus coralli</name>
    <dbReference type="NCBI Taxonomy" id="3071408"/>
    <lineage>
        <taxon>Bacteria</taxon>
        <taxon>Pseudomonadati</taxon>
        <taxon>Pseudomonadota</taxon>
        <taxon>Alphaproteobacteria</taxon>
        <taxon>Sphingomonadales</taxon>
        <taxon>Sphingomonadaceae</taxon>
        <taxon>Alterisphingorhabdus (ex Yan et al. 2024)</taxon>
    </lineage>
</organism>
<accession>A0AA97I016</accession>
<sequence length="248" mass="27295">MTFNPVDFTPSQQGAPLESLLIIGDHASNRVPDDLDLGLAPYVMDTHRAVDLGTAQVSALLARQFGCAVANAAASRLVVDLNRHRDDPDVIPHASDAVEIPANQIGEAAHEARLVTFYDSYHARVGEIIETIRPKLLIFLHSFAPMLDSKRHQARPWHFGIMYDHDPRAGQIALDYLYARDIPVGDQLPYSGKIYNSTINRHGDDRGIANLGLEIRQDLLLDDPRCAAMAQTVGDMAKMILSALKGQI</sequence>
<evidence type="ECO:0000313" key="1">
    <source>
        <dbReference type="EMBL" id="WOE73968.1"/>
    </source>
</evidence>
<dbReference type="Gene3D" id="3.40.630.40">
    <property type="entry name" value="Zn-dependent exopeptidases"/>
    <property type="match status" value="1"/>
</dbReference>
<protein>
    <submittedName>
        <fullName evidence="1">N-formylglutamate amidohydrolase</fullName>
    </submittedName>
</protein>
<dbReference type="EMBL" id="CP136594">
    <property type="protein sequence ID" value="WOE73968.1"/>
    <property type="molecule type" value="Genomic_DNA"/>
</dbReference>
<gene>
    <name evidence="1" type="ORF">RB602_08830</name>
</gene>
<dbReference type="KEGG" id="acoa:RB602_08830"/>